<dbReference type="EMBL" id="JARRIG010000001">
    <property type="protein sequence ID" value="MFA4803720.1"/>
    <property type="molecule type" value="Genomic_DNA"/>
</dbReference>
<keyword evidence="2" id="KW-0131">Cell cycle</keyword>
<dbReference type="PIRSF" id="PIRSF019313">
    <property type="entry name" value="UCP019313"/>
    <property type="match status" value="1"/>
</dbReference>
<dbReference type="Gene3D" id="3.30.110.150">
    <property type="entry name" value="SepF-like protein"/>
    <property type="match status" value="1"/>
</dbReference>
<reference evidence="2 4" key="3">
    <citation type="submission" date="2023-03" db="EMBL/GenBank/DDBJ databases">
        <title>Speciation in Pyrococcus: adaptation to high temperature as a mechanism.</title>
        <authorList>
            <person name="Gu J."/>
        </authorList>
    </citation>
    <scope>NUCLEOTIDE SEQUENCE [LARGE SCALE GENOMIC DNA]</scope>
    <source>
        <strain evidence="2 4">LMOA34</strain>
    </source>
</reference>
<dbReference type="EMBL" id="CP010835">
    <property type="protein sequence ID" value="AMM54398.1"/>
    <property type="molecule type" value="Genomic_DNA"/>
</dbReference>
<dbReference type="OrthoDB" id="56189at2157"/>
<dbReference type="AlphaFoldDB" id="A0A127BAN1"/>
<dbReference type="GO" id="GO:0051301">
    <property type="term" value="P:cell division"/>
    <property type="evidence" value="ECO:0007669"/>
    <property type="project" value="UniProtKB-KW"/>
</dbReference>
<reference evidence="1 3" key="2">
    <citation type="journal article" date="2016" name="Int. J. Syst. Evol. Microbiol.">
        <title>Pyrococcus kukulkanii sp. nov., a hyperthermophilic, piezophilic archaeon isolated from a deep-sea hydrothermal vent.</title>
        <authorList>
            <person name="Callac N."/>
            <person name="Oger P."/>
            <person name="Lesongeur F."/>
            <person name="Rattray J.E."/>
            <person name="Vannier P."/>
            <person name="Michoud G."/>
            <person name="Beauverger M."/>
            <person name="Gayet N."/>
            <person name="Rouxel O."/>
            <person name="Jebbar M."/>
            <person name="Godfroy A."/>
        </authorList>
    </citation>
    <scope>NUCLEOTIDE SEQUENCE [LARGE SCALE GENOMIC DNA]</scope>
    <source>
        <strain evidence="1 3">NCB100</strain>
    </source>
</reference>
<accession>A0A127BAN1</accession>
<dbReference type="InterPro" id="IPR012426">
    <property type="entry name" value="SepF_arc"/>
</dbReference>
<dbReference type="InterPro" id="IPR007561">
    <property type="entry name" value="Cell_div_SepF/SepF-rel"/>
</dbReference>
<dbReference type="Proteomes" id="UP001571980">
    <property type="component" value="Unassembled WGS sequence"/>
</dbReference>
<organism evidence="1 3">
    <name type="scientific">Pyrococcus kukulkanii</name>
    <dbReference type="NCBI Taxonomy" id="1609559"/>
    <lineage>
        <taxon>Archaea</taxon>
        <taxon>Methanobacteriati</taxon>
        <taxon>Methanobacteriota</taxon>
        <taxon>Thermococci</taxon>
        <taxon>Thermococcales</taxon>
        <taxon>Thermococcaceae</taxon>
        <taxon>Pyrococcus</taxon>
    </lineage>
</organism>
<name>A0A127BAN1_9EURY</name>
<protein>
    <submittedName>
        <fullName evidence="2">Cell division protein SepF</fullName>
    </submittedName>
</protein>
<reference evidence="3" key="1">
    <citation type="submission" date="2015-02" db="EMBL/GenBank/DDBJ databases">
        <title>Pyrococcus kukulkanii sp. nov., a novel hyperthermophilic archaeon isolated from a deep-sea hydrothermal vent at the Guaymas Basin.</title>
        <authorList>
            <person name="Oger P.M."/>
            <person name="Callac N."/>
            <person name="Jebbar M."/>
            <person name="Godfroy A."/>
        </authorList>
    </citation>
    <scope>NUCLEOTIDE SEQUENCE [LARGE SCALE GENOMIC DNA]</scope>
    <source>
        <strain evidence="3">NCB100</strain>
    </source>
</reference>
<dbReference type="STRING" id="1609559.TQ32_07840"/>
<evidence type="ECO:0000313" key="1">
    <source>
        <dbReference type="EMBL" id="AMM54398.1"/>
    </source>
</evidence>
<keyword evidence="4" id="KW-1185">Reference proteome</keyword>
<evidence type="ECO:0000313" key="3">
    <source>
        <dbReference type="Proteomes" id="UP000070587"/>
    </source>
</evidence>
<sequence length="133" mass="14966">MGLFDKLKKPEVQKKTKSLTSIREKVTEEKSEVELVPVEEDAIVKEIIKPKVIYVKRIKIATYNDLKVVSDEVTAGNIVIVDLSPLVSKPDIFEKVAEQIKMSASTFGWDIAMVCKDPPKILVTPQDIKIVKE</sequence>
<dbReference type="PATRIC" id="fig|1609559.3.peg.1639"/>
<dbReference type="Pfam" id="PF04472">
    <property type="entry name" value="SepF"/>
    <property type="match status" value="1"/>
</dbReference>
<gene>
    <name evidence="2" type="primary">sepF</name>
    <name evidence="2" type="ORF">P8X34_03010</name>
    <name evidence="1" type="ORF">TQ32_07840</name>
</gene>
<evidence type="ECO:0000313" key="4">
    <source>
        <dbReference type="Proteomes" id="UP001571980"/>
    </source>
</evidence>
<dbReference type="Proteomes" id="UP000070587">
    <property type="component" value="Chromosome"/>
</dbReference>
<evidence type="ECO:0000313" key="2">
    <source>
        <dbReference type="EMBL" id="MFA4803720.1"/>
    </source>
</evidence>
<dbReference type="KEGG" id="pyc:TQ32_07840"/>
<keyword evidence="2" id="KW-0132">Cell division</keyword>
<proteinExistence type="predicted"/>
<dbReference type="InterPro" id="IPR038594">
    <property type="entry name" value="SepF-like_sf"/>
</dbReference>